<evidence type="ECO:0000313" key="4">
    <source>
        <dbReference type="EMBL" id="CAK5273122.1"/>
    </source>
</evidence>
<dbReference type="EMBL" id="CAVNYO010000199">
    <property type="protein sequence ID" value="CAK5273123.1"/>
    <property type="molecule type" value="Genomic_DNA"/>
</dbReference>
<dbReference type="AlphaFoldDB" id="A0AAD2HBH1"/>
<dbReference type="EMBL" id="CAVNYO010000199">
    <property type="protein sequence ID" value="CAK5273131.1"/>
    <property type="molecule type" value="Genomic_DNA"/>
</dbReference>
<evidence type="ECO:0000313" key="6">
    <source>
        <dbReference type="EMBL" id="CAK5273131.1"/>
    </source>
</evidence>
<proteinExistence type="predicted"/>
<evidence type="ECO:0000313" key="7">
    <source>
        <dbReference type="Proteomes" id="UP001295794"/>
    </source>
</evidence>
<protein>
    <submittedName>
        <fullName evidence="2">Uncharacterized protein</fullName>
    </submittedName>
</protein>
<organism evidence="2 7">
    <name type="scientific">Mycena citricolor</name>
    <dbReference type="NCBI Taxonomy" id="2018698"/>
    <lineage>
        <taxon>Eukaryota</taxon>
        <taxon>Fungi</taxon>
        <taxon>Dikarya</taxon>
        <taxon>Basidiomycota</taxon>
        <taxon>Agaricomycotina</taxon>
        <taxon>Agaricomycetes</taxon>
        <taxon>Agaricomycetidae</taxon>
        <taxon>Agaricales</taxon>
        <taxon>Marasmiineae</taxon>
        <taxon>Mycenaceae</taxon>
        <taxon>Mycena</taxon>
    </lineage>
</organism>
<comment type="caution">
    <text evidence="2">The sequence shown here is derived from an EMBL/GenBank/DDBJ whole genome shotgun (WGS) entry which is preliminary data.</text>
</comment>
<reference evidence="2" key="1">
    <citation type="submission" date="2023-11" db="EMBL/GenBank/DDBJ databases">
        <authorList>
            <person name="De Vega J J."/>
            <person name="De Vega J J."/>
        </authorList>
    </citation>
    <scope>NUCLEOTIDE SEQUENCE</scope>
</reference>
<feature type="non-terminal residue" evidence="2">
    <location>
        <position position="1"/>
    </location>
</feature>
<accession>A0AAD2HBH1</accession>
<feature type="region of interest" description="Disordered" evidence="1">
    <location>
        <begin position="37"/>
        <end position="60"/>
    </location>
</feature>
<keyword evidence="7" id="KW-1185">Reference proteome</keyword>
<evidence type="ECO:0000313" key="3">
    <source>
        <dbReference type="EMBL" id="CAK5273089.1"/>
    </source>
</evidence>
<dbReference type="EMBL" id="CAVNYO010000198">
    <property type="protein sequence ID" value="CAK5273089.1"/>
    <property type="molecule type" value="Genomic_DNA"/>
</dbReference>
<dbReference type="EMBL" id="CAVNYO010000198">
    <property type="protein sequence ID" value="CAK5273088.1"/>
    <property type="molecule type" value="Genomic_DNA"/>
</dbReference>
<evidence type="ECO:0000313" key="5">
    <source>
        <dbReference type="EMBL" id="CAK5273123.1"/>
    </source>
</evidence>
<evidence type="ECO:0000256" key="1">
    <source>
        <dbReference type="SAM" id="MobiDB-lite"/>
    </source>
</evidence>
<name>A0AAD2HBH1_9AGAR</name>
<dbReference type="EMBL" id="CAVNYO010000199">
    <property type="protein sequence ID" value="CAK5273122.1"/>
    <property type="molecule type" value="Genomic_DNA"/>
</dbReference>
<gene>
    <name evidence="2" type="ORF">MYCIT1_LOCUS19243</name>
    <name evidence="3" type="ORF">MYCIT1_LOCUS19245</name>
    <name evidence="4" type="ORF">MYCIT1_LOCUS19307</name>
    <name evidence="5" type="ORF">MYCIT1_LOCUS19309</name>
    <name evidence="6" type="ORF">MYCIT1_LOCUS19325</name>
</gene>
<sequence>STSLPPLPLKVGRGEASLAFRALAPLHRREGAAHAFHAPTEGCFSTSAGRQRRAAPSLHS</sequence>
<dbReference type="Proteomes" id="UP001295794">
    <property type="component" value="Unassembled WGS sequence"/>
</dbReference>
<evidence type="ECO:0000313" key="2">
    <source>
        <dbReference type="EMBL" id="CAK5273088.1"/>
    </source>
</evidence>